<evidence type="ECO:0000256" key="8">
    <source>
        <dbReference type="SAM" id="SignalP"/>
    </source>
</evidence>
<dbReference type="InterPro" id="IPR012910">
    <property type="entry name" value="Plug_dom"/>
</dbReference>
<keyword evidence="3 7" id="KW-1134">Transmembrane beta strand</keyword>
<dbReference type="Gene3D" id="2.60.40.1120">
    <property type="entry name" value="Carboxypeptidase-like, regulatory domain"/>
    <property type="match status" value="1"/>
</dbReference>
<comment type="caution">
    <text evidence="10">The sequence shown here is derived from an EMBL/GenBank/DDBJ whole genome shotgun (WGS) entry which is preliminary data.</text>
</comment>
<dbReference type="Gene3D" id="2.40.170.20">
    <property type="entry name" value="TonB-dependent receptor, beta-barrel domain"/>
    <property type="match status" value="1"/>
</dbReference>
<evidence type="ECO:0000313" key="11">
    <source>
        <dbReference type="Proteomes" id="UP001139409"/>
    </source>
</evidence>
<comment type="subcellular location">
    <subcellularLocation>
        <location evidence="1 7">Cell outer membrane</location>
        <topology evidence="1 7">Multi-pass membrane protein</topology>
    </subcellularLocation>
</comment>
<reference evidence="10" key="1">
    <citation type="submission" date="2021-09" db="EMBL/GenBank/DDBJ databases">
        <title>Fulvivirga sp. isolated from coastal sediment.</title>
        <authorList>
            <person name="Yu H."/>
        </authorList>
    </citation>
    <scope>NUCLEOTIDE SEQUENCE</scope>
    <source>
        <strain evidence="10">1062</strain>
    </source>
</reference>
<dbReference type="SUPFAM" id="SSF56935">
    <property type="entry name" value="Porins"/>
    <property type="match status" value="1"/>
</dbReference>
<name>A0A9X1HXE8_9BACT</name>
<dbReference type="Pfam" id="PF13715">
    <property type="entry name" value="CarbopepD_reg_2"/>
    <property type="match status" value="1"/>
</dbReference>
<protein>
    <submittedName>
        <fullName evidence="10">SusC/RagA family TonB-linked outer membrane protein</fullName>
    </submittedName>
</protein>
<evidence type="ECO:0000313" key="10">
    <source>
        <dbReference type="EMBL" id="MCA6078217.1"/>
    </source>
</evidence>
<feature type="signal peptide" evidence="8">
    <location>
        <begin position="1"/>
        <end position="19"/>
    </location>
</feature>
<feature type="chain" id="PRO_5040835179" evidence="8">
    <location>
        <begin position="20"/>
        <end position="1055"/>
    </location>
</feature>
<comment type="similarity">
    <text evidence="7">Belongs to the TonB-dependent receptor family.</text>
</comment>
<keyword evidence="6 7" id="KW-0998">Cell outer membrane</keyword>
<evidence type="ECO:0000256" key="1">
    <source>
        <dbReference type="ARBA" id="ARBA00004571"/>
    </source>
</evidence>
<evidence type="ECO:0000256" key="3">
    <source>
        <dbReference type="ARBA" id="ARBA00022452"/>
    </source>
</evidence>
<dbReference type="InterPro" id="IPR023996">
    <property type="entry name" value="TonB-dep_OMP_SusC/RagA"/>
</dbReference>
<evidence type="ECO:0000256" key="7">
    <source>
        <dbReference type="PROSITE-ProRule" id="PRU01360"/>
    </source>
</evidence>
<dbReference type="Pfam" id="PF07715">
    <property type="entry name" value="Plug"/>
    <property type="match status" value="1"/>
</dbReference>
<dbReference type="EMBL" id="JAIXNE010000005">
    <property type="protein sequence ID" value="MCA6078217.1"/>
    <property type="molecule type" value="Genomic_DNA"/>
</dbReference>
<evidence type="ECO:0000256" key="4">
    <source>
        <dbReference type="ARBA" id="ARBA00022692"/>
    </source>
</evidence>
<evidence type="ECO:0000256" key="5">
    <source>
        <dbReference type="ARBA" id="ARBA00023136"/>
    </source>
</evidence>
<dbReference type="RefSeq" id="WP_225699071.1">
    <property type="nucleotide sequence ID" value="NZ_JAIXNE010000005.1"/>
</dbReference>
<feature type="domain" description="TonB-dependent receptor plug" evidence="9">
    <location>
        <begin position="115"/>
        <end position="220"/>
    </location>
</feature>
<keyword evidence="11" id="KW-1185">Reference proteome</keyword>
<evidence type="ECO:0000256" key="2">
    <source>
        <dbReference type="ARBA" id="ARBA00022448"/>
    </source>
</evidence>
<evidence type="ECO:0000259" key="9">
    <source>
        <dbReference type="Pfam" id="PF07715"/>
    </source>
</evidence>
<gene>
    <name evidence="10" type="ORF">LDX50_25315</name>
</gene>
<dbReference type="InterPro" id="IPR008969">
    <property type="entry name" value="CarboxyPept-like_regulatory"/>
</dbReference>
<dbReference type="InterPro" id="IPR036942">
    <property type="entry name" value="Beta-barrel_TonB_sf"/>
</dbReference>
<keyword evidence="4 7" id="KW-0812">Transmembrane</keyword>
<dbReference type="NCBIfam" id="TIGR04056">
    <property type="entry name" value="OMP_RagA_SusC"/>
    <property type="match status" value="1"/>
</dbReference>
<proteinExistence type="inferred from homology"/>
<dbReference type="SUPFAM" id="SSF49464">
    <property type="entry name" value="Carboxypeptidase regulatory domain-like"/>
    <property type="match status" value="1"/>
</dbReference>
<dbReference type="GO" id="GO:0009279">
    <property type="term" value="C:cell outer membrane"/>
    <property type="evidence" value="ECO:0007669"/>
    <property type="project" value="UniProtKB-SubCell"/>
</dbReference>
<dbReference type="InterPro" id="IPR039426">
    <property type="entry name" value="TonB-dep_rcpt-like"/>
</dbReference>
<dbReference type="AlphaFoldDB" id="A0A9X1HXE8"/>
<keyword evidence="5 7" id="KW-0472">Membrane</keyword>
<dbReference type="InterPro" id="IPR037066">
    <property type="entry name" value="Plug_dom_sf"/>
</dbReference>
<dbReference type="PROSITE" id="PS52016">
    <property type="entry name" value="TONB_DEPENDENT_REC_3"/>
    <property type="match status" value="1"/>
</dbReference>
<keyword evidence="8" id="KW-0732">Signal</keyword>
<dbReference type="Proteomes" id="UP001139409">
    <property type="component" value="Unassembled WGS sequence"/>
</dbReference>
<organism evidence="10 11">
    <name type="scientific">Fulvivirga sedimenti</name>
    <dbReference type="NCBI Taxonomy" id="2879465"/>
    <lineage>
        <taxon>Bacteria</taxon>
        <taxon>Pseudomonadati</taxon>
        <taxon>Bacteroidota</taxon>
        <taxon>Cytophagia</taxon>
        <taxon>Cytophagales</taxon>
        <taxon>Fulvivirgaceae</taxon>
        <taxon>Fulvivirga</taxon>
    </lineage>
</organism>
<dbReference type="Gene3D" id="2.170.130.10">
    <property type="entry name" value="TonB-dependent receptor, plug domain"/>
    <property type="match status" value="1"/>
</dbReference>
<evidence type="ECO:0000256" key="6">
    <source>
        <dbReference type="ARBA" id="ARBA00023237"/>
    </source>
</evidence>
<sequence>MKKFLLLSFMLMFAGFAWAQDRTITGKVTSAEDGSTLPGVNVILKGTSNGTVTDIDGNYRLTVPQDGGTLVFSFVGLQTLEMPIGNQTSIDVSMASDVTQLSEVVVTALNVERDKKTLGYATQEVQSENLRVAREQNLNEALAGKIAGVQVVSGSGAKFGQAAIRIRGVRGFSSSDPLYVVDGLPVADPSTINMDNVASINVLKGANAAALYGSRARDGVVIITSKTAKEGAVQIDFNNTTQFESVAVIPDYQNEYGGGYSQDFQTFTFDPDRDDPALAALDGALIPEFYADESWGPKLDGRQVAQWDAFTPGTEGYGKTRPWSPNPDNIKDFFETGVSVQNSLTVGKAGDSYNVTATFTNINRSGVLPNTSQDRNFLNLNASVDLAKNLKLVTMANYNKTNTFGNLFEGYNSIASNVNQWWQRQLDIDLLRKYYRMPDGRYTSWNINSARNSTPLYWDNPYTTMYANTSEASKEVYNGKFGLSYEVIEGLTLSAMLNRYYETGWGESRIASGTLDQDNFSQNMYENTEDNYEFIARYEKIFTNFSVSVLAGGNIRKNDGRRQSMSTVGGLSVPDLYNISASVDRPSTSNFIYERRVNSMFASASFGFKEIIFLDASVRRDWDSVLPSSSPAFTYPAVSASFIFSELLNSQDIISFGKLRAGYAEVGGELSPYQLDPAYGLGTPYDGNPTMGVPNSLVDPTLRASTTAAIEAGIELSFLNNRIRTDFSYYYYDNENEILPVAVPATTGITNYTINAGKTYTKGWDATIGGTPVRSGAFTWDINFNIARSRNVIEDIYPGIDAITLANGFRGTSTSGGWGSPTARAKVGEEWGTIVGRAFRRDESGNLIVGANGTPLYDANQVLGNVLPDFTGGMFNRLTFKNFELSFTLDWQSGGTIHSITNMFNAYSGLGAETVGNNDRGNPMRDAPSEGGGLSFGGVFEDGTPNDIYLDVDAYWKSLFALHERWMYDASYVKLREVRLGYNIPTSLLDRTGFIKRASIAFVSNNTWLIHSNVPGIDPSQISGDTRDARNNGSWVDSGNLPATRTVGFDIRLGF</sequence>
<accession>A0A9X1HXE8</accession>
<keyword evidence="2 7" id="KW-0813">Transport</keyword>